<evidence type="ECO:0000313" key="1">
    <source>
        <dbReference type="EMBL" id="CAE7405737.1"/>
    </source>
</evidence>
<comment type="caution">
    <text evidence="1">The sequence shown here is derived from an EMBL/GenBank/DDBJ whole genome shotgun (WGS) entry which is preliminary data.</text>
</comment>
<proteinExistence type="predicted"/>
<dbReference type="Proteomes" id="UP000604046">
    <property type="component" value="Unassembled WGS sequence"/>
</dbReference>
<protein>
    <submittedName>
        <fullName evidence="1">Uncharacterized protein</fullName>
    </submittedName>
</protein>
<accession>A0A812QVS2</accession>
<organism evidence="1 2">
    <name type="scientific">Symbiodinium natans</name>
    <dbReference type="NCBI Taxonomy" id="878477"/>
    <lineage>
        <taxon>Eukaryota</taxon>
        <taxon>Sar</taxon>
        <taxon>Alveolata</taxon>
        <taxon>Dinophyceae</taxon>
        <taxon>Suessiales</taxon>
        <taxon>Symbiodiniaceae</taxon>
        <taxon>Symbiodinium</taxon>
    </lineage>
</organism>
<name>A0A812QVS2_9DINO</name>
<reference evidence="1" key="1">
    <citation type="submission" date="2021-02" db="EMBL/GenBank/DDBJ databases">
        <authorList>
            <person name="Dougan E. K."/>
            <person name="Rhodes N."/>
            <person name="Thang M."/>
            <person name="Chan C."/>
        </authorList>
    </citation>
    <scope>NUCLEOTIDE SEQUENCE</scope>
</reference>
<dbReference type="AlphaFoldDB" id="A0A812QVS2"/>
<evidence type="ECO:0000313" key="2">
    <source>
        <dbReference type="Proteomes" id="UP000604046"/>
    </source>
</evidence>
<dbReference type="EMBL" id="CAJNDS010002274">
    <property type="protein sequence ID" value="CAE7405737.1"/>
    <property type="molecule type" value="Genomic_DNA"/>
</dbReference>
<gene>
    <name evidence="1" type="ORF">SNAT2548_LOCUS22071</name>
</gene>
<keyword evidence="2" id="KW-1185">Reference proteome</keyword>
<sequence>MLLRMSKAGRSLEIYFVIESELTPIRFAGTFAAGTAFAAGTTGGAATAGTTTTLASREGRHSSQSADSAAHCCCLVLRGFRHSGVLLMFSSRCLLRYWHLETTSDKIYGPGLSVKCETCMLGGSELGSPI</sequence>